<dbReference type="SMART" id="SM00700">
    <property type="entry name" value="JHBP"/>
    <property type="match status" value="1"/>
</dbReference>
<dbReference type="EMBL" id="JAPXFL010000006">
    <property type="protein sequence ID" value="KAK9505256.1"/>
    <property type="molecule type" value="Genomic_DNA"/>
</dbReference>
<sequence>METIFYFTEYISAPGVVLCSKKDPNINECVKNAIQETLPKFISGIPSLEIASLDPFHIDSLVIDSKKDDGSPVNIDLSWNNCYITGIKSAKIKSAKADWDNNMVSFEAVITDPVDIKGHYSVDGIILILPIKGTGTFDIKLEGLRAHIKVHGRTEVVDGEKYMKVDRLAYTFDVDHMEVNYDNLFSGDPVLGETMNAFLNENWRDILAEMTPSVEASFSSFFERIARKVFDEIPIDLIALP</sequence>
<evidence type="ECO:0008006" key="6">
    <source>
        <dbReference type="Google" id="ProtNLM"/>
    </source>
</evidence>
<gene>
    <name evidence="4" type="ORF">O3M35_009347</name>
</gene>
<comment type="caution">
    <text evidence="4">The sequence shown here is derived from an EMBL/GenBank/DDBJ whole genome shotgun (WGS) entry which is preliminary data.</text>
</comment>
<keyword evidence="1" id="KW-0732">Signal</keyword>
<reference evidence="4 5" key="1">
    <citation type="submission" date="2022-12" db="EMBL/GenBank/DDBJ databases">
        <title>Chromosome-level genome assembly of true bugs.</title>
        <authorList>
            <person name="Ma L."/>
            <person name="Li H."/>
        </authorList>
    </citation>
    <scope>NUCLEOTIDE SEQUENCE [LARGE SCALE GENOMIC DNA]</scope>
    <source>
        <strain evidence="4">Lab_2022b</strain>
    </source>
</reference>
<evidence type="ECO:0000313" key="4">
    <source>
        <dbReference type="EMBL" id="KAK9505256.1"/>
    </source>
</evidence>
<dbReference type="Gene3D" id="3.15.10.30">
    <property type="entry name" value="Haemolymph juvenile hormone binding protein"/>
    <property type="match status" value="1"/>
</dbReference>
<dbReference type="FunFam" id="3.15.10.30:FF:000001">
    <property type="entry name" value="Takeout-like protein 1"/>
    <property type="match status" value="1"/>
</dbReference>
<accession>A0AAW1D3G8</accession>
<keyword evidence="5" id="KW-1185">Reference proteome</keyword>
<evidence type="ECO:0000256" key="3">
    <source>
        <dbReference type="ARBA" id="ARBA00060902"/>
    </source>
</evidence>
<proteinExistence type="inferred from homology"/>
<dbReference type="InterPro" id="IPR010562">
    <property type="entry name" value="Haemolymph_juvenile_hormone-bd"/>
</dbReference>
<dbReference type="Proteomes" id="UP001461498">
    <property type="component" value="Unassembled WGS sequence"/>
</dbReference>
<evidence type="ECO:0000256" key="2">
    <source>
        <dbReference type="ARBA" id="ARBA00023108"/>
    </source>
</evidence>
<dbReference type="PANTHER" id="PTHR11008:SF41">
    <property type="entry name" value="RE70318P"/>
    <property type="match status" value="1"/>
</dbReference>
<dbReference type="InterPro" id="IPR038606">
    <property type="entry name" value="To_sf"/>
</dbReference>
<dbReference type="PANTHER" id="PTHR11008">
    <property type="entry name" value="PROTEIN TAKEOUT-LIKE PROTEIN"/>
    <property type="match status" value="1"/>
</dbReference>
<organism evidence="4 5">
    <name type="scientific">Rhynocoris fuscipes</name>
    <dbReference type="NCBI Taxonomy" id="488301"/>
    <lineage>
        <taxon>Eukaryota</taxon>
        <taxon>Metazoa</taxon>
        <taxon>Ecdysozoa</taxon>
        <taxon>Arthropoda</taxon>
        <taxon>Hexapoda</taxon>
        <taxon>Insecta</taxon>
        <taxon>Pterygota</taxon>
        <taxon>Neoptera</taxon>
        <taxon>Paraneoptera</taxon>
        <taxon>Hemiptera</taxon>
        <taxon>Heteroptera</taxon>
        <taxon>Panheteroptera</taxon>
        <taxon>Cimicomorpha</taxon>
        <taxon>Reduviidae</taxon>
        <taxon>Harpactorinae</taxon>
        <taxon>Harpactorini</taxon>
        <taxon>Rhynocoris</taxon>
    </lineage>
</organism>
<comment type="similarity">
    <text evidence="3">Belongs to the TO family.</text>
</comment>
<evidence type="ECO:0000313" key="5">
    <source>
        <dbReference type="Proteomes" id="UP001461498"/>
    </source>
</evidence>
<name>A0AAW1D3G8_9HEMI</name>
<protein>
    <recommendedName>
        <fullName evidence="6">Protein takeout</fullName>
    </recommendedName>
</protein>
<dbReference type="AlphaFoldDB" id="A0AAW1D3G8"/>
<dbReference type="Pfam" id="PF06585">
    <property type="entry name" value="JHBP"/>
    <property type="match status" value="1"/>
</dbReference>
<dbReference type="GO" id="GO:0007623">
    <property type="term" value="P:circadian rhythm"/>
    <property type="evidence" value="ECO:0007669"/>
    <property type="project" value="UniProtKB-ARBA"/>
</dbReference>
<keyword evidence="2" id="KW-0090">Biological rhythms</keyword>
<evidence type="ECO:0000256" key="1">
    <source>
        <dbReference type="ARBA" id="ARBA00022729"/>
    </source>
</evidence>
<dbReference type="GO" id="GO:0005615">
    <property type="term" value="C:extracellular space"/>
    <property type="evidence" value="ECO:0007669"/>
    <property type="project" value="TreeGrafter"/>
</dbReference>